<feature type="compositionally biased region" description="Pro residues" evidence="1">
    <location>
        <begin position="402"/>
        <end position="431"/>
    </location>
</feature>
<accession>A0ABU5YWS4</accession>
<protein>
    <submittedName>
        <fullName evidence="4">DUF6779 domain-containing protein</fullName>
    </submittedName>
</protein>
<feature type="compositionally biased region" description="Pro residues" evidence="1">
    <location>
        <begin position="216"/>
        <end position="231"/>
    </location>
</feature>
<feature type="compositionally biased region" description="Basic and acidic residues" evidence="1">
    <location>
        <begin position="340"/>
        <end position="360"/>
    </location>
</feature>
<evidence type="ECO:0000256" key="1">
    <source>
        <dbReference type="SAM" id="MobiDB-lite"/>
    </source>
</evidence>
<keyword evidence="2" id="KW-0812">Transmembrane</keyword>
<keyword evidence="5" id="KW-1185">Reference proteome</keyword>
<evidence type="ECO:0000256" key="2">
    <source>
        <dbReference type="SAM" id="Phobius"/>
    </source>
</evidence>
<dbReference type="Proteomes" id="UP001299283">
    <property type="component" value="Unassembled WGS sequence"/>
</dbReference>
<evidence type="ECO:0000313" key="4">
    <source>
        <dbReference type="EMBL" id="MEB3069591.1"/>
    </source>
</evidence>
<dbReference type="EMBL" id="JAYJJQ010000008">
    <property type="protein sequence ID" value="MEB3069591.1"/>
    <property type="molecule type" value="Genomic_DNA"/>
</dbReference>
<proteinExistence type="predicted"/>
<organism evidence="4 5">
    <name type="scientific">[Mycobacterium] vasticus</name>
    <dbReference type="NCBI Taxonomy" id="2875777"/>
    <lineage>
        <taxon>Bacteria</taxon>
        <taxon>Bacillati</taxon>
        <taxon>Actinomycetota</taxon>
        <taxon>Actinomycetes</taxon>
        <taxon>Mycobacteriales</taxon>
        <taxon>Mycobacteriaceae</taxon>
        <taxon>Mycolicibacter</taxon>
    </lineage>
</organism>
<feature type="domain" description="DUF6779" evidence="3">
    <location>
        <begin position="45"/>
        <end position="153"/>
    </location>
</feature>
<feature type="region of interest" description="Disordered" evidence="1">
    <location>
        <begin position="209"/>
        <end position="476"/>
    </location>
</feature>
<comment type="caution">
    <text evidence="4">The sequence shown here is derived from an EMBL/GenBank/DDBJ whole genome shotgun (WGS) entry which is preliminary data.</text>
</comment>
<name>A0ABU5YWS4_9MYCO</name>
<feature type="compositionally biased region" description="Pro residues" evidence="1">
    <location>
        <begin position="280"/>
        <end position="289"/>
    </location>
</feature>
<evidence type="ECO:0000313" key="5">
    <source>
        <dbReference type="Proteomes" id="UP001299283"/>
    </source>
</evidence>
<feature type="compositionally biased region" description="Polar residues" evidence="1">
    <location>
        <begin position="328"/>
        <end position="339"/>
    </location>
</feature>
<feature type="compositionally biased region" description="Pro residues" evidence="1">
    <location>
        <begin position="296"/>
        <end position="312"/>
    </location>
</feature>
<evidence type="ECO:0000259" key="3">
    <source>
        <dbReference type="Pfam" id="PF20570"/>
    </source>
</evidence>
<dbReference type="Pfam" id="PF20570">
    <property type="entry name" value="DUF6779"/>
    <property type="match status" value="1"/>
</dbReference>
<dbReference type="RefSeq" id="WP_225397428.1">
    <property type="nucleotide sequence ID" value="NZ_JAYJJQ010000008.1"/>
</dbReference>
<keyword evidence="2" id="KW-0472">Membrane</keyword>
<feature type="compositionally biased region" description="Basic and acidic residues" evidence="1">
    <location>
        <begin position="378"/>
        <end position="387"/>
    </location>
</feature>
<gene>
    <name evidence="4" type="ORF">K5L39_10380</name>
</gene>
<feature type="transmembrane region" description="Helical" evidence="2">
    <location>
        <begin position="45"/>
        <end position="66"/>
    </location>
</feature>
<sequence length="476" mass="50673">MNSVLSRAPGRRGGRRPGWTLLTALLILAIAASSALVFTSRVELLKLAVIVALWAAVASAFVSVIYRRQSDVDQARARDLKLVYDLQLDREISARREYELTVESQLRRELASELRAQAADEVAALRTELSALRTNLEILFDADLSHRPALETESSGRTTVRAYSDWARTGSEAVTGARPAPATASFYPEDAVTKTSEHPIIDVPEVRIPTGAIPMPSTPQPHQPPQQPPAPRGAHHRAADDPQIPSQKPPHPQQPQPNAGRWAQPAQPFVAPEQHREPEPPPPPSPPQQPWAAPAAPVPTPTAAPAPKPEPFWKPVGAEGEWLPPGTPGSNWSSATPVESSRHGDSGRHGAKETDAETPSRHGRHSGPSAAEGTGGRRRADSRHSAESAESVESPGSHAAPEPAPEPTPAPAAEPAPEPVPAPRLASPPPASARHSTGAEAVTDGAPSTGGQSVAELLARLQTVPGEGRRRRRRED</sequence>
<dbReference type="InterPro" id="IPR046706">
    <property type="entry name" value="DUF6779"/>
</dbReference>
<reference evidence="4 5" key="1">
    <citation type="submission" date="2023-12" db="EMBL/GenBank/DDBJ databases">
        <title>Description of new species of Mycobacterium terrae complex isolated from sewage at the Sao Paulo Zoological Park Foundation in Brazil.</title>
        <authorList>
            <person name="Romagnoli C.L."/>
            <person name="Conceicao E.C."/>
            <person name="Machado E."/>
            <person name="Barreto L.B.P.F."/>
            <person name="Sharma A."/>
            <person name="Silva N.M."/>
            <person name="Marques L.E."/>
            <person name="Juliana M.A."/>
            <person name="Lourenco M.C.S."/>
            <person name="Digiampietri L.A."/>
            <person name="Suffys P.N."/>
            <person name="Viana-Niero C."/>
        </authorList>
    </citation>
    <scope>NUCLEOTIDE SEQUENCE [LARGE SCALE GENOMIC DNA]</scope>
    <source>
        <strain evidence="4 5">MYC017</strain>
    </source>
</reference>
<keyword evidence="2" id="KW-1133">Transmembrane helix</keyword>